<evidence type="ECO:0000313" key="5">
    <source>
        <dbReference type="EMBL" id="MFH4976246.1"/>
    </source>
</evidence>
<dbReference type="GO" id="GO:0046872">
    <property type="term" value="F:metal ion binding"/>
    <property type="evidence" value="ECO:0007669"/>
    <property type="project" value="UniProtKB-KW"/>
</dbReference>
<dbReference type="InterPro" id="IPR009050">
    <property type="entry name" value="Globin-like_sf"/>
</dbReference>
<keyword evidence="1" id="KW-0349">Heme</keyword>
<keyword evidence="3" id="KW-0408">Iron</keyword>
<organism evidence="5 6">
    <name type="scientific">Gnathostoma spinigerum</name>
    <dbReference type="NCBI Taxonomy" id="75299"/>
    <lineage>
        <taxon>Eukaryota</taxon>
        <taxon>Metazoa</taxon>
        <taxon>Ecdysozoa</taxon>
        <taxon>Nematoda</taxon>
        <taxon>Chromadorea</taxon>
        <taxon>Rhabditida</taxon>
        <taxon>Spirurina</taxon>
        <taxon>Gnathostomatomorpha</taxon>
        <taxon>Gnathostomatoidea</taxon>
        <taxon>Gnathostomatidae</taxon>
        <taxon>Gnathostoma</taxon>
    </lineage>
</organism>
<dbReference type="AlphaFoldDB" id="A0ABD6EAM3"/>
<dbReference type="SUPFAM" id="SSF46458">
    <property type="entry name" value="Globin-like"/>
    <property type="match status" value="1"/>
</dbReference>
<dbReference type="EMBL" id="JBGFUD010001410">
    <property type="protein sequence ID" value="MFH4976246.1"/>
    <property type="molecule type" value="Genomic_DNA"/>
</dbReference>
<feature type="region of interest" description="Disordered" evidence="4">
    <location>
        <begin position="1"/>
        <end position="68"/>
    </location>
</feature>
<feature type="region of interest" description="Disordered" evidence="4">
    <location>
        <begin position="266"/>
        <end position="315"/>
    </location>
</feature>
<name>A0ABD6EAM3_9BILA</name>
<dbReference type="Gene3D" id="1.10.490.10">
    <property type="entry name" value="Globins"/>
    <property type="match status" value="1"/>
</dbReference>
<evidence type="ECO:0008006" key="7">
    <source>
        <dbReference type="Google" id="ProtNLM"/>
    </source>
</evidence>
<dbReference type="PANTHER" id="PTHR46458:SF18">
    <property type="entry name" value="GLOBIN DOMAIN-CONTAINING PROTEIN"/>
    <property type="match status" value="1"/>
</dbReference>
<dbReference type="CDD" id="cd01040">
    <property type="entry name" value="Mb-like"/>
    <property type="match status" value="1"/>
</dbReference>
<evidence type="ECO:0000256" key="4">
    <source>
        <dbReference type="SAM" id="MobiDB-lite"/>
    </source>
</evidence>
<evidence type="ECO:0000256" key="1">
    <source>
        <dbReference type="ARBA" id="ARBA00022617"/>
    </source>
</evidence>
<sequence>MIAAARIVSNRHQKRRKSQAERKISTSETQKEHHHQTSQSDQRQKHHQRNTDNGAEGVPSVSQPPPTRILGLSVARRRAGSAPPIQPDTLGGVWNLRPEQVLALRVTWSRLRDVPRSNCRGIIAIIDNVFSKFDEKDKNLREVFFNAAFVNGMTFSKGRRKSAQSIATLRDHTHFYVSLISQIIQALDSPPEDIFNHIDKIANYHAYLKRYGFKADMWDTLGELLVDAIVVQDCVRCFPDACHAWTTLVASMTDRLHAGRAALAAPTTSSDWPPREHCPTPSPSPSSCSSRRHSGGMGSDLALSVRPPRNRKKSSPVCRVCYDSKLLYE</sequence>
<dbReference type="PANTHER" id="PTHR46458">
    <property type="entry name" value="BLR2807 PROTEIN"/>
    <property type="match status" value="1"/>
</dbReference>
<dbReference type="InterPro" id="IPR050532">
    <property type="entry name" value="Globin-like_OT"/>
</dbReference>
<evidence type="ECO:0000313" key="6">
    <source>
        <dbReference type="Proteomes" id="UP001608902"/>
    </source>
</evidence>
<dbReference type="Proteomes" id="UP001608902">
    <property type="component" value="Unassembled WGS sequence"/>
</dbReference>
<dbReference type="InterPro" id="IPR012292">
    <property type="entry name" value="Globin/Proto"/>
</dbReference>
<accession>A0ABD6EAM3</accession>
<protein>
    <recommendedName>
        <fullName evidence="7">Globin family profile domain-containing protein</fullName>
    </recommendedName>
</protein>
<gene>
    <name evidence="5" type="ORF">AB6A40_002955</name>
</gene>
<feature type="compositionally biased region" description="Basic and acidic residues" evidence="4">
    <location>
        <begin position="18"/>
        <end position="31"/>
    </location>
</feature>
<dbReference type="InterPro" id="IPR044399">
    <property type="entry name" value="Mb-like_M"/>
</dbReference>
<reference evidence="5 6" key="1">
    <citation type="submission" date="2024-08" db="EMBL/GenBank/DDBJ databases">
        <title>Gnathostoma spinigerum genome.</title>
        <authorList>
            <person name="Gonzalez-Bertolin B."/>
            <person name="Monzon S."/>
            <person name="Zaballos A."/>
            <person name="Jimenez P."/>
            <person name="Dekumyoy P."/>
            <person name="Varona S."/>
            <person name="Cuesta I."/>
            <person name="Sumanam S."/>
            <person name="Adisakwattana P."/>
            <person name="Gasser R.B."/>
            <person name="Hernandez-Gonzalez A."/>
            <person name="Young N.D."/>
            <person name="Perteguer M.J."/>
        </authorList>
    </citation>
    <scope>NUCLEOTIDE SEQUENCE [LARGE SCALE GENOMIC DNA]</scope>
    <source>
        <strain evidence="5">AL3</strain>
        <tissue evidence="5">Liver</tissue>
    </source>
</reference>
<comment type="caution">
    <text evidence="5">The sequence shown here is derived from an EMBL/GenBank/DDBJ whole genome shotgun (WGS) entry which is preliminary data.</text>
</comment>
<keyword evidence="2" id="KW-0479">Metal-binding</keyword>
<keyword evidence="6" id="KW-1185">Reference proteome</keyword>
<evidence type="ECO:0000256" key="3">
    <source>
        <dbReference type="ARBA" id="ARBA00023004"/>
    </source>
</evidence>
<evidence type="ECO:0000256" key="2">
    <source>
        <dbReference type="ARBA" id="ARBA00022723"/>
    </source>
</evidence>
<proteinExistence type="predicted"/>